<dbReference type="AlphaFoldDB" id="A0A5E4LKY3"/>
<dbReference type="SUPFAM" id="SSF55021">
    <property type="entry name" value="ACT-like"/>
    <property type="match status" value="2"/>
</dbReference>
<evidence type="ECO:0000313" key="4">
    <source>
        <dbReference type="Proteomes" id="UP000789941"/>
    </source>
</evidence>
<comment type="caution">
    <text evidence="3">The sequence shown here is derived from an EMBL/GenBank/DDBJ whole genome shotgun (WGS) entry which is preliminary data.</text>
</comment>
<dbReference type="Proteomes" id="UP000789941">
    <property type="component" value="Unassembled WGS sequence"/>
</dbReference>
<name>A0A5E4LKY3_9ARCH</name>
<dbReference type="InterPro" id="IPR027795">
    <property type="entry name" value="CASTOR_ACT_dom"/>
</dbReference>
<gene>
    <name evidence="3" type="ORF">LFW2832_01193</name>
</gene>
<organism evidence="3 4">
    <name type="scientific">Candidatus Bilamarchaeum dharawalense</name>
    <dbReference type="NCBI Taxonomy" id="2885759"/>
    <lineage>
        <taxon>Archaea</taxon>
        <taxon>Candidatus Micrarchaeota</taxon>
        <taxon>Candidatus Micrarchaeia</taxon>
        <taxon>Candidatus Anstonellales</taxon>
        <taxon>Candidatus Bilamarchaeaceae</taxon>
        <taxon>Candidatus Bilamarchaeum</taxon>
    </lineage>
</organism>
<dbReference type="InterPro" id="IPR018717">
    <property type="entry name" value="DUF2241"/>
</dbReference>
<protein>
    <submittedName>
        <fullName evidence="3">ACT domain protein</fullName>
    </submittedName>
</protein>
<proteinExistence type="predicted"/>
<dbReference type="Gene3D" id="3.30.2130.10">
    <property type="entry name" value="VC0802-like"/>
    <property type="match status" value="1"/>
</dbReference>
<feature type="domain" description="CASTOR ACT" evidence="2">
    <location>
        <begin position="79"/>
        <end position="134"/>
    </location>
</feature>
<reference evidence="3 4" key="1">
    <citation type="submission" date="2019-08" db="EMBL/GenBank/DDBJ databases">
        <authorList>
            <person name="Vazquez-Campos X."/>
        </authorList>
    </citation>
    <scope>NUCLEOTIDE SEQUENCE [LARGE SCALE GENOMIC DNA]</scope>
    <source>
        <strain evidence="3">LFW-283_2</strain>
    </source>
</reference>
<accession>A0A5E4LKY3</accession>
<dbReference type="Pfam" id="PF10000">
    <property type="entry name" value="ACT_3"/>
    <property type="match status" value="1"/>
</dbReference>
<dbReference type="Pfam" id="PF13840">
    <property type="entry name" value="ACT_7"/>
    <property type="match status" value="1"/>
</dbReference>
<dbReference type="PANTHER" id="PTHR39199:SF1">
    <property type="entry name" value="BLR5128 PROTEIN"/>
    <property type="match status" value="1"/>
</dbReference>
<feature type="domain" description="DUF2241" evidence="1">
    <location>
        <begin position="3"/>
        <end position="57"/>
    </location>
</feature>
<evidence type="ECO:0000259" key="2">
    <source>
        <dbReference type="Pfam" id="PF13840"/>
    </source>
</evidence>
<evidence type="ECO:0000259" key="1">
    <source>
        <dbReference type="Pfam" id="PF10000"/>
    </source>
</evidence>
<sequence length="137" mass="15510">MVGISDLDELLKNMKPKLKKEKYYMASFDEGELMTLANYLDYIICVFKENEGLSATFTEDILEDMKTLTKKVSGPFALITLEVHSDLAAVGFMAKIADVLAKEKISCNAVSAYYHDHIFVQYERKEDALAALEKLQK</sequence>
<dbReference type="PANTHER" id="PTHR39199">
    <property type="entry name" value="BLR5128 PROTEIN"/>
    <property type="match status" value="1"/>
</dbReference>
<dbReference type="EMBL" id="CABMJJ010000002">
    <property type="protein sequence ID" value="VVC02704.1"/>
    <property type="molecule type" value="Genomic_DNA"/>
</dbReference>
<dbReference type="InterPro" id="IPR045865">
    <property type="entry name" value="ACT-like_dom_sf"/>
</dbReference>
<evidence type="ECO:0000313" key="3">
    <source>
        <dbReference type="EMBL" id="VVC02704.1"/>
    </source>
</evidence>